<dbReference type="InterPro" id="IPR005467">
    <property type="entry name" value="His_kinase_dom"/>
</dbReference>
<dbReference type="Gene3D" id="3.30.565.10">
    <property type="entry name" value="Histidine kinase-like ATPase, C-terminal domain"/>
    <property type="match status" value="1"/>
</dbReference>
<keyword evidence="5" id="KW-0597">Phosphoprotein</keyword>
<keyword evidence="10" id="KW-1185">Reference proteome</keyword>
<dbReference type="OrthoDB" id="7873557at2"/>
<keyword evidence="4 9" id="KW-0418">Kinase</keyword>
<evidence type="ECO:0000259" key="7">
    <source>
        <dbReference type="PROSITE" id="PS50109"/>
    </source>
</evidence>
<evidence type="ECO:0000259" key="8">
    <source>
        <dbReference type="PROSITE" id="PS50110"/>
    </source>
</evidence>
<dbReference type="SMART" id="SM00448">
    <property type="entry name" value="REC"/>
    <property type="match status" value="1"/>
</dbReference>
<name>A0A0M6XKV8_9RHOB</name>
<dbReference type="InterPro" id="IPR036641">
    <property type="entry name" value="HPT_dom_sf"/>
</dbReference>
<sequence length="493" mass="52551">MTDDGGGTLRTDAPAPDGMQLLGHDIRSAVSDVIGGLRLMDRDTLPPDSRAQFDRVHAASELLARLVEELLDGTPRDTAGPVGNLNLRRFLDDELRRWHGAAQGTGTGVTLDRAADLPEIVQLNLLHLRRIVANLMGNALRHAEGGRVTLGAELAGDGALSIRVTDNGRGFPPDLLPDLFKPAIRGDDGIPGTGMGLHIASAHAEAIGGTLDARNGPHGGAQVTLTIPRDVWLRPEEPEGGLPDLGGARILVADDSRANLLLVRAMLTRLGAECETARDGIEALNWLARERFDLALIDIEMPSLGGIEVLRSERLRQARGIAPPTSMVAMTAYVLRDNRDVIFDAGADGILAKPLGSIEDFGKAIRHYLDLAPDAAAWTPDTAPALSAVTLAELMRAAGPEFEGQLLDRLREDLEMVARNLKDAVADADLAAILSQTHILLSLSSAVGALPTQEAARRLNHAASREDPEALRAASRLCLSRLAQLRSDLDAAH</sequence>
<dbReference type="SUPFAM" id="SSF52172">
    <property type="entry name" value="CheY-like"/>
    <property type="match status" value="1"/>
</dbReference>
<dbReference type="Pfam" id="PF02518">
    <property type="entry name" value="HATPase_c"/>
    <property type="match status" value="1"/>
</dbReference>
<dbReference type="InterPro" id="IPR004358">
    <property type="entry name" value="Sig_transdc_His_kin-like_C"/>
</dbReference>
<comment type="catalytic activity">
    <reaction evidence="1">
        <text>ATP + protein L-histidine = ADP + protein N-phospho-L-histidine.</text>
        <dbReference type="EC" id="2.7.13.3"/>
    </reaction>
</comment>
<dbReference type="EMBL" id="CXPG01000011">
    <property type="protein sequence ID" value="CTQ31820.1"/>
    <property type="molecule type" value="Genomic_DNA"/>
</dbReference>
<accession>A0A0M6XKV8</accession>
<dbReference type="GO" id="GO:0005886">
    <property type="term" value="C:plasma membrane"/>
    <property type="evidence" value="ECO:0007669"/>
    <property type="project" value="TreeGrafter"/>
</dbReference>
<dbReference type="SUPFAM" id="SSF55874">
    <property type="entry name" value="ATPase domain of HSP90 chaperone/DNA topoisomerase II/histidine kinase"/>
    <property type="match status" value="1"/>
</dbReference>
<dbReference type="CDD" id="cd17546">
    <property type="entry name" value="REC_hyHK_CKI1_RcsC-like"/>
    <property type="match status" value="1"/>
</dbReference>
<dbReference type="RefSeq" id="WP_055681296.1">
    <property type="nucleotide sequence ID" value="NZ_CANMUL010000002.1"/>
</dbReference>
<dbReference type="InterPro" id="IPR036890">
    <property type="entry name" value="HATPase_C_sf"/>
</dbReference>
<dbReference type="PRINTS" id="PR00344">
    <property type="entry name" value="BCTRLSENSOR"/>
</dbReference>
<evidence type="ECO:0000256" key="6">
    <source>
        <dbReference type="SAM" id="MobiDB-lite"/>
    </source>
</evidence>
<evidence type="ECO:0000256" key="3">
    <source>
        <dbReference type="ARBA" id="ARBA00022679"/>
    </source>
</evidence>
<dbReference type="GO" id="GO:0000155">
    <property type="term" value="F:phosphorelay sensor kinase activity"/>
    <property type="evidence" value="ECO:0007669"/>
    <property type="project" value="TreeGrafter"/>
</dbReference>
<dbReference type="SMART" id="SM00387">
    <property type="entry name" value="HATPase_c"/>
    <property type="match status" value="1"/>
</dbReference>
<protein>
    <recommendedName>
        <fullName evidence="2">histidine kinase</fullName>
        <ecNumber evidence="2">2.7.13.3</ecNumber>
    </recommendedName>
</protein>
<dbReference type="InterPro" id="IPR001789">
    <property type="entry name" value="Sig_transdc_resp-reg_receiver"/>
</dbReference>
<dbReference type="Pfam" id="PF00072">
    <property type="entry name" value="Response_reg"/>
    <property type="match status" value="1"/>
</dbReference>
<dbReference type="PROSITE" id="PS50110">
    <property type="entry name" value="RESPONSE_REGULATORY"/>
    <property type="match status" value="1"/>
</dbReference>
<evidence type="ECO:0000256" key="2">
    <source>
        <dbReference type="ARBA" id="ARBA00012438"/>
    </source>
</evidence>
<dbReference type="STRING" id="282197.SAMN04488517_10644"/>
<dbReference type="AlphaFoldDB" id="A0A0M6XKV8"/>
<evidence type="ECO:0000313" key="9">
    <source>
        <dbReference type="EMBL" id="CTQ31820.1"/>
    </source>
</evidence>
<evidence type="ECO:0000256" key="4">
    <source>
        <dbReference type="ARBA" id="ARBA00022777"/>
    </source>
</evidence>
<dbReference type="PANTHER" id="PTHR43047:SF72">
    <property type="entry name" value="OSMOSENSING HISTIDINE PROTEIN KINASE SLN1"/>
    <property type="match status" value="1"/>
</dbReference>
<proteinExistence type="predicted"/>
<dbReference type="CDD" id="cd00075">
    <property type="entry name" value="HATPase"/>
    <property type="match status" value="1"/>
</dbReference>
<dbReference type="SUPFAM" id="SSF47226">
    <property type="entry name" value="Histidine-containing phosphotransfer domain, HPT domain"/>
    <property type="match status" value="1"/>
</dbReference>
<dbReference type="Gene3D" id="3.40.50.2300">
    <property type="match status" value="1"/>
</dbReference>
<feature type="domain" description="Histidine kinase" evidence="7">
    <location>
        <begin position="21"/>
        <end position="231"/>
    </location>
</feature>
<dbReference type="Gene3D" id="1.20.120.160">
    <property type="entry name" value="HPT domain"/>
    <property type="match status" value="1"/>
</dbReference>
<feature type="modified residue" description="4-aspartylphosphate" evidence="5">
    <location>
        <position position="298"/>
    </location>
</feature>
<dbReference type="InterPro" id="IPR011006">
    <property type="entry name" value="CheY-like_superfamily"/>
</dbReference>
<dbReference type="Proteomes" id="UP000048908">
    <property type="component" value="Unassembled WGS sequence"/>
</dbReference>
<gene>
    <name evidence="9" type="primary">luxQ</name>
    <name evidence="9" type="ORF">JAN5088_00579</name>
</gene>
<dbReference type="PROSITE" id="PS50109">
    <property type="entry name" value="HIS_KIN"/>
    <property type="match status" value="1"/>
</dbReference>
<reference evidence="9 10" key="1">
    <citation type="submission" date="2015-07" db="EMBL/GenBank/DDBJ databases">
        <authorList>
            <person name="Noorani M."/>
        </authorList>
    </citation>
    <scope>NUCLEOTIDE SEQUENCE [LARGE SCALE GENOMIC DNA]</scope>
    <source>
        <strain evidence="9 10">CECT 5088</strain>
    </source>
</reference>
<feature type="region of interest" description="Disordered" evidence="6">
    <location>
        <begin position="1"/>
        <end position="20"/>
    </location>
</feature>
<dbReference type="EC" id="2.7.13.3" evidence="2"/>
<evidence type="ECO:0000313" key="10">
    <source>
        <dbReference type="Proteomes" id="UP000048908"/>
    </source>
</evidence>
<dbReference type="PANTHER" id="PTHR43047">
    <property type="entry name" value="TWO-COMPONENT HISTIDINE PROTEIN KINASE"/>
    <property type="match status" value="1"/>
</dbReference>
<feature type="domain" description="Response regulatory" evidence="8">
    <location>
        <begin position="249"/>
        <end position="368"/>
    </location>
</feature>
<dbReference type="InterPro" id="IPR003594">
    <property type="entry name" value="HATPase_dom"/>
</dbReference>
<organism evidence="9 10">
    <name type="scientific">Jannaschia rubra</name>
    <dbReference type="NCBI Taxonomy" id="282197"/>
    <lineage>
        <taxon>Bacteria</taxon>
        <taxon>Pseudomonadati</taxon>
        <taxon>Pseudomonadota</taxon>
        <taxon>Alphaproteobacteria</taxon>
        <taxon>Rhodobacterales</taxon>
        <taxon>Roseobacteraceae</taxon>
        <taxon>Jannaschia</taxon>
    </lineage>
</organism>
<dbReference type="GO" id="GO:0009927">
    <property type="term" value="F:histidine phosphotransfer kinase activity"/>
    <property type="evidence" value="ECO:0007669"/>
    <property type="project" value="TreeGrafter"/>
</dbReference>
<keyword evidence="3 9" id="KW-0808">Transferase</keyword>
<evidence type="ECO:0000256" key="1">
    <source>
        <dbReference type="ARBA" id="ARBA00000085"/>
    </source>
</evidence>
<evidence type="ECO:0000256" key="5">
    <source>
        <dbReference type="PROSITE-ProRule" id="PRU00169"/>
    </source>
</evidence>